<feature type="non-terminal residue" evidence="2">
    <location>
        <position position="176"/>
    </location>
</feature>
<dbReference type="Proteomes" id="UP001140091">
    <property type="component" value="Unassembled WGS sequence"/>
</dbReference>
<proteinExistence type="predicted"/>
<keyword evidence="3" id="KW-1185">Reference proteome</keyword>
<feature type="region of interest" description="Disordered" evidence="1">
    <location>
        <begin position="1"/>
        <end position="162"/>
    </location>
</feature>
<sequence>MTVPERQTDTAHHAYSVYSAHPRSTKPQDALTESEGVLALGESQPSHGNPGDSHIAARGPITSKALETQPLNAEASTTKQNASPTRQSPENAEASTTLRDASPRRQSPDNAEASTTRRNAHTRQSPKNAEVSTTERNAPPTCQSSENAEISTTKQNASPQPGDVVLLYVLPLFLKA</sequence>
<gene>
    <name evidence="2" type="ORF">H1R20_g7666</name>
</gene>
<organism evidence="2 3">
    <name type="scientific">Candolleomyces eurysporus</name>
    <dbReference type="NCBI Taxonomy" id="2828524"/>
    <lineage>
        <taxon>Eukaryota</taxon>
        <taxon>Fungi</taxon>
        <taxon>Dikarya</taxon>
        <taxon>Basidiomycota</taxon>
        <taxon>Agaricomycotina</taxon>
        <taxon>Agaricomycetes</taxon>
        <taxon>Agaricomycetidae</taxon>
        <taxon>Agaricales</taxon>
        <taxon>Agaricineae</taxon>
        <taxon>Psathyrellaceae</taxon>
        <taxon>Candolleomyces</taxon>
    </lineage>
</organism>
<dbReference type="OrthoDB" id="10660826at2759"/>
<accession>A0A9W8JEP3</accession>
<feature type="compositionally biased region" description="Polar residues" evidence="1">
    <location>
        <begin position="65"/>
        <end position="100"/>
    </location>
</feature>
<evidence type="ECO:0000313" key="3">
    <source>
        <dbReference type="Proteomes" id="UP001140091"/>
    </source>
</evidence>
<feature type="compositionally biased region" description="Polar residues" evidence="1">
    <location>
        <begin position="108"/>
        <end position="159"/>
    </location>
</feature>
<name>A0A9W8JEP3_9AGAR</name>
<evidence type="ECO:0000256" key="1">
    <source>
        <dbReference type="SAM" id="MobiDB-lite"/>
    </source>
</evidence>
<feature type="compositionally biased region" description="Basic and acidic residues" evidence="1">
    <location>
        <begin position="1"/>
        <end position="12"/>
    </location>
</feature>
<protein>
    <submittedName>
        <fullName evidence="2">Uncharacterized protein</fullName>
    </submittedName>
</protein>
<dbReference type="AlphaFoldDB" id="A0A9W8JEP3"/>
<dbReference type="EMBL" id="JANBPK010000874">
    <property type="protein sequence ID" value="KAJ2929433.1"/>
    <property type="molecule type" value="Genomic_DNA"/>
</dbReference>
<comment type="caution">
    <text evidence="2">The sequence shown here is derived from an EMBL/GenBank/DDBJ whole genome shotgun (WGS) entry which is preliminary data.</text>
</comment>
<evidence type="ECO:0000313" key="2">
    <source>
        <dbReference type="EMBL" id="KAJ2929433.1"/>
    </source>
</evidence>
<reference evidence="2" key="1">
    <citation type="submission" date="2022-06" db="EMBL/GenBank/DDBJ databases">
        <title>Genome Sequence of Candolleomyces eurysporus.</title>
        <authorList>
            <person name="Buettner E."/>
        </authorList>
    </citation>
    <scope>NUCLEOTIDE SEQUENCE</scope>
    <source>
        <strain evidence="2">VTCC 930004</strain>
    </source>
</reference>